<evidence type="ECO:0000313" key="1">
    <source>
        <dbReference type="EMBL" id="MDC3426265.1"/>
    </source>
</evidence>
<name>A0A9X4AQ86_9BACI</name>
<organism evidence="1 2">
    <name type="scientific">Terrihalobacillus insolitus</name>
    <dbReference type="NCBI Taxonomy" id="2950438"/>
    <lineage>
        <taxon>Bacteria</taxon>
        <taxon>Bacillati</taxon>
        <taxon>Bacillota</taxon>
        <taxon>Bacilli</taxon>
        <taxon>Bacillales</taxon>
        <taxon>Bacillaceae</taxon>
        <taxon>Terrihalobacillus</taxon>
    </lineage>
</organism>
<dbReference type="EMBL" id="JAMQKB010000038">
    <property type="protein sequence ID" value="MDC3426265.1"/>
    <property type="molecule type" value="Genomic_DNA"/>
</dbReference>
<comment type="caution">
    <text evidence="1">The sequence shown here is derived from an EMBL/GenBank/DDBJ whole genome shotgun (WGS) entry which is preliminary data.</text>
</comment>
<gene>
    <name evidence="1" type="ORF">NC797_17360</name>
</gene>
<dbReference type="AlphaFoldDB" id="A0A9X4AQ86"/>
<reference evidence="1" key="1">
    <citation type="submission" date="2022-06" db="EMBL/GenBank/DDBJ databases">
        <title>Aquibacillus sp. a new bacterium isolated from soil saline samples.</title>
        <authorList>
            <person name="Galisteo C."/>
            <person name="De La Haba R."/>
            <person name="Sanchez-Porro C."/>
            <person name="Ventosa A."/>
        </authorList>
    </citation>
    <scope>NUCLEOTIDE SEQUENCE</scope>
    <source>
        <strain evidence="1">3ASR75-11</strain>
    </source>
</reference>
<keyword evidence="2" id="KW-1185">Reference proteome</keyword>
<dbReference type="Proteomes" id="UP001145050">
    <property type="component" value="Unassembled WGS sequence"/>
</dbReference>
<proteinExistence type="predicted"/>
<evidence type="ECO:0000313" key="2">
    <source>
        <dbReference type="Proteomes" id="UP001145050"/>
    </source>
</evidence>
<sequence>MASQLKGNSNMADSPWETIHDRPVQKRFFEDIIKKNKLENLQLFFKSEVLDKYRGDSAYKIIRTDSSGRISKPGAWALDFGIASEDRLIHFPVERWIHNLPDVEREHWLMAMVNLPLSDNFVKGLVGVGCLDDGAIRKWE</sequence>
<accession>A0A9X4AQ86</accession>
<dbReference type="RefSeq" id="WP_272438091.1">
    <property type="nucleotide sequence ID" value="NZ_JAMQKB010000038.1"/>
</dbReference>
<protein>
    <submittedName>
        <fullName evidence="1">Uncharacterized protein</fullName>
    </submittedName>
</protein>